<keyword evidence="2" id="KW-1185">Reference proteome</keyword>
<gene>
    <name evidence="1" type="ORF">UCC3521_0082</name>
</gene>
<reference evidence="1 2" key="1">
    <citation type="submission" date="2019-02" db="EMBL/GenBank/DDBJ databases">
        <title>Isolation of virulent Lactobacillus brevis phages.</title>
        <authorList>
            <person name="Feyereisen M."/>
            <person name="Mahony J."/>
            <person name="O'Sullivan T."/>
            <person name="van Sinderen D."/>
        </authorList>
    </citation>
    <scope>NUCLEOTIDE SEQUENCE [LARGE SCALE GENOMIC DNA]</scope>
</reference>
<dbReference type="Proteomes" id="UP000309991">
    <property type="component" value="Segment"/>
</dbReference>
<proteinExistence type="predicted"/>
<name>A0A4Y5FFF7_9CAUD</name>
<dbReference type="EMBL" id="MK504444">
    <property type="protein sequence ID" value="QBJ03620.1"/>
    <property type="molecule type" value="Genomic_DNA"/>
</dbReference>
<organism evidence="1 2">
    <name type="scientific">Lactobacillus phage 3-521</name>
    <dbReference type="NCBI Taxonomy" id="2510943"/>
    <lineage>
        <taxon>Viruses</taxon>
        <taxon>Duplodnaviria</taxon>
        <taxon>Heunggongvirae</taxon>
        <taxon>Uroviricota</taxon>
        <taxon>Caudoviricetes</taxon>
        <taxon>Herelleviridae</taxon>
        <taxon>Watanabevirus</taxon>
        <taxon>Watanabevirus wv3521</taxon>
    </lineage>
</organism>
<accession>A0A4Y5FFF7</accession>
<protein>
    <submittedName>
        <fullName evidence="1">Putative transcriptional regulator</fullName>
    </submittedName>
</protein>
<evidence type="ECO:0000313" key="2">
    <source>
        <dbReference type="Proteomes" id="UP000309991"/>
    </source>
</evidence>
<sequence>MDAAIIKQQTVLEKLYLYLGLEGGSVKATYTDIASKIEKSVRQTTRIIKELASEGRISVESKRGRSGGVIISFAGDYHKFDNTPKEKTPKRVPKKVKVSKFSLPEELKSRTSKGRADQYLQEHHYQLSAFQTVRKDTRAGLQDFYVKLLADVYNRYSKLYNNSQRALDSFYLESSRVTFSELFTFCYDNKINPVYYMSSVFGYYQHVSNGTSVPYPNAVFGEKAVQAYNNQIEYDRKAFDENKYYATEGHQSIKFGRDTNISALNYMLTKICVEHQDWGTIVDSASEIDSKEVAFLTNPDNEYLYRFLLQFKDDKKLYTSLIKYLSVIFNGRGSRISAIFNPSLTDMVSSSNIDEVIAGWVGQKDADTLSDSDKSEAFTKMNTSITGDFVSLSKQVQDNRYYSFSDIINNMPDIIPLKYNTNLPDLNKMKEGLM</sequence>
<evidence type="ECO:0000313" key="1">
    <source>
        <dbReference type="EMBL" id="QBJ03620.1"/>
    </source>
</evidence>